<dbReference type="RefSeq" id="WP_203953290.1">
    <property type="nucleotide sequence ID" value="NZ_BOOO01000014.1"/>
</dbReference>
<dbReference type="SUPFAM" id="SSF46689">
    <property type="entry name" value="Homeodomain-like"/>
    <property type="match status" value="1"/>
</dbReference>
<evidence type="ECO:0000313" key="6">
    <source>
        <dbReference type="EMBL" id="GII29274.1"/>
    </source>
</evidence>
<evidence type="ECO:0000256" key="4">
    <source>
        <dbReference type="PROSITE-ProRule" id="PRU00335"/>
    </source>
</evidence>
<dbReference type="Pfam" id="PF00440">
    <property type="entry name" value="TetR_N"/>
    <property type="match status" value="1"/>
</dbReference>
<dbReference type="InterPro" id="IPR036271">
    <property type="entry name" value="Tet_transcr_reg_TetR-rel_C_sf"/>
</dbReference>
<dbReference type="InterPro" id="IPR009057">
    <property type="entry name" value="Homeodomain-like_sf"/>
</dbReference>
<dbReference type="Proteomes" id="UP000650628">
    <property type="component" value="Unassembled WGS sequence"/>
</dbReference>
<keyword evidence="1" id="KW-0805">Transcription regulation</keyword>
<keyword evidence="2 4" id="KW-0238">DNA-binding</keyword>
<feature type="domain" description="HTH tetR-type" evidence="5">
    <location>
        <begin position="5"/>
        <end position="65"/>
    </location>
</feature>
<evidence type="ECO:0000256" key="3">
    <source>
        <dbReference type="ARBA" id="ARBA00023163"/>
    </source>
</evidence>
<reference evidence="6 7" key="1">
    <citation type="submission" date="2021-01" db="EMBL/GenBank/DDBJ databases">
        <title>Whole genome shotgun sequence of Planotetraspora mira NBRC 15435.</title>
        <authorList>
            <person name="Komaki H."/>
            <person name="Tamura T."/>
        </authorList>
    </citation>
    <scope>NUCLEOTIDE SEQUENCE [LARGE SCALE GENOMIC DNA]</scope>
    <source>
        <strain evidence="6 7">NBRC 15435</strain>
    </source>
</reference>
<evidence type="ECO:0000259" key="5">
    <source>
        <dbReference type="PROSITE" id="PS50977"/>
    </source>
</evidence>
<comment type="caution">
    <text evidence="6">The sequence shown here is derived from an EMBL/GenBank/DDBJ whole genome shotgun (WGS) entry which is preliminary data.</text>
</comment>
<proteinExistence type="predicted"/>
<dbReference type="GO" id="GO:0003677">
    <property type="term" value="F:DNA binding"/>
    <property type="evidence" value="ECO:0007669"/>
    <property type="project" value="UniProtKB-UniRule"/>
</dbReference>
<dbReference type="Pfam" id="PF13305">
    <property type="entry name" value="TetR_C_33"/>
    <property type="match status" value="1"/>
</dbReference>
<name>A0A8J3TNE2_9ACTN</name>
<organism evidence="6 7">
    <name type="scientific">Planotetraspora mira</name>
    <dbReference type="NCBI Taxonomy" id="58121"/>
    <lineage>
        <taxon>Bacteria</taxon>
        <taxon>Bacillati</taxon>
        <taxon>Actinomycetota</taxon>
        <taxon>Actinomycetes</taxon>
        <taxon>Streptosporangiales</taxon>
        <taxon>Streptosporangiaceae</taxon>
        <taxon>Planotetraspora</taxon>
    </lineage>
</organism>
<dbReference type="InterPro" id="IPR001647">
    <property type="entry name" value="HTH_TetR"/>
</dbReference>
<gene>
    <name evidence="6" type="ORF">Pmi06nite_27160</name>
</gene>
<dbReference type="Gene3D" id="1.10.10.60">
    <property type="entry name" value="Homeodomain-like"/>
    <property type="match status" value="1"/>
</dbReference>
<evidence type="ECO:0000256" key="1">
    <source>
        <dbReference type="ARBA" id="ARBA00023015"/>
    </source>
</evidence>
<dbReference type="SUPFAM" id="SSF48498">
    <property type="entry name" value="Tetracyclin repressor-like, C-terminal domain"/>
    <property type="match status" value="1"/>
</dbReference>
<keyword evidence="7" id="KW-1185">Reference proteome</keyword>
<accession>A0A8J3TNE2</accession>
<protein>
    <submittedName>
        <fullName evidence="6">TetR family transcriptional regulator</fullName>
    </submittedName>
</protein>
<sequence>MPRAGLSPAGVVDAALALIDEQGPEALTLSAVAVRTGVATPSLYKHVRNISELRTLIAQRVMEEMTDLVGTAVMGRGGPEAVIALMRVWRRYAVEHPFRYAAMPPAPLIDPALAEAGGRLLEVVLAVLRGCGLEGGAAVHTARCLRAAVHGFAVLEVAGGFGLSEDLDTSYRLLEKTIVDGLLPAEND</sequence>
<dbReference type="EMBL" id="BOOO01000014">
    <property type="protein sequence ID" value="GII29274.1"/>
    <property type="molecule type" value="Genomic_DNA"/>
</dbReference>
<dbReference type="PROSITE" id="PS50977">
    <property type="entry name" value="HTH_TETR_2"/>
    <property type="match status" value="1"/>
</dbReference>
<dbReference type="Gene3D" id="1.10.357.10">
    <property type="entry name" value="Tetracycline Repressor, domain 2"/>
    <property type="match status" value="1"/>
</dbReference>
<dbReference type="InterPro" id="IPR025996">
    <property type="entry name" value="MT1864/Rv1816-like_C"/>
</dbReference>
<keyword evidence="3" id="KW-0804">Transcription</keyword>
<evidence type="ECO:0000313" key="7">
    <source>
        <dbReference type="Proteomes" id="UP000650628"/>
    </source>
</evidence>
<feature type="DNA-binding region" description="H-T-H motif" evidence="4">
    <location>
        <begin position="28"/>
        <end position="47"/>
    </location>
</feature>
<dbReference type="AlphaFoldDB" id="A0A8J3TNE2"/>
<evidence type="ECO:0000256" key="2">
    <source>
        <dbReference type="ARBA" id="ARBA00023125"/>
    </source>
</evidence>